<evidence type="ECO:0000313" key="11">
    <source>
        <dbReference type="Proteomes" id="UP000698059"/>
    </source>
</evidence>
<evidence type="ECO:0000256" key="7">
    <source>
        <dbReference type="ARBA" id="ARBA00023136"/>
    </source>
</evidence>
<dbReference type="Proteomes" id="UP000698059">
    <property type="component" value="Unassembled WGS sequence"/>
</dbReference>
<dbReference type="SUPFAM" id="SSF81345">
    <property type="entry name" value="ABC transporter involved in vitamin B12 uptake, BtuC"/>
    <property type="match status" value="1"/>
</dbReference>
<feature type="transmembrane region" description="Helical" evidence="9">
    <location>
        <begin position="341"/>
        <end position="359"/>
    </location>
</feature>
<feature type="transmembrane region" description="Helical" evidence="9">
    <location>
        <begin position="41"/>
        <end position="60"/>
    </location>
</feature>
<evidence type="ECO:0000256" key="2">
    <source>
        <dbReference type="ARBA" id="ARBA00007935"/>
    </source>
</evidence>
<keyword evidence="11" id="KW-1185">Reference proteome</keyword>
<sequence>MTTTERVPAPTQDGPPPGAAQAASTPDKAPGLAATNATRTAWLLVAVGVLVVMVFVSLAVGSKTIPLAAVWSALVGAPGADPNDVVILRDLRLPRTALGLLVGVALGLSGALIQALTRNPLADPGILGVNAGAGFAVVLGVATFGVVNIQQYIWFAFLGAIVTTVVVYLIGSLGRGGATPIRLTLAGISIGAVLGGISSGITLLNPQVFDKMRYWGAGTLSNRSWEMVGTVTPFILVGVVLAVVAARPLNAVALGDDLARSLGASIHRTRTIVVIAVTLLCGAATAAAGPIGFVGLMVPHVARWIVGPDQRWILSYTLVLSPVLLLVSDVAARLVLRPAELQVGIVTAFVGAPVLIWLVRRRQVSGL</sequence>
<evidence type="ECO:0000256" key="4">
    <source>
        <dbReference type="ARBA" id="ARBA00022475"/>
    </source>
</evidence>
<name>A0ABS2LEY8_9CELL</name>
<dbReference type="Pfam" id="PF01032">
    <property type="entry name" value="FecCD"/>
    <property type="match status" value="1"/>
</dbReference>
<gene>
    <name evidence="10" type="ORF">JOD49_001906</name>
</gene>
<evidence type="ECO:0000313" key="10">
    <source>
        <dbReference type="EMBL" id="MBM7478986.1"/>
    </source>
</evidence>
<reference evidence="10 11" key="1">
    <citation type="submission" date="2021-01" db="EMBL/GenBank/DDBJ databases">
        <title>Sequencing the genomes of 1000 actinobacteria strains.</title>
        <authorList>
            <person name="Klenk H.-P."/>
        </authorList>
    </citation>
    <scope>NUCLEOTIDE SEQUENCE [LARGE SCALE GENOMIC DNA]</scope>
    <source>
        <strain evidence="10 11">DSM 46000</strain>
    </source>
</reference>
<keyword evidence="4" id="KW-1003">Cell membrane</keyword>
<comment type="caution">
    <text evidence="10">The sequence shown here is derived from an EMBL/GenBank/DDBJ whole genome shotgun (WGS) entry which is preliminary data.</text>
</comment>
<protein>
    <submittedName>
        <fullName evidence="10">Iron complex transport system permease protein</fullName>
    </submittedName>
</protein>
<evidence type="ECO:0000256" key="8">
    <source>
        <dbReference type="SAM" id="MobiDB-lite"/>
    </source>
</evidence>
<evidence type="ECO:0000256" key="5">
    <source>
        <dbReference type="ARBA" id="ARBA00022692"/>
    </source>
</evidence>
<dbReference type="InterPro" id="IPR037294">
    <property type="entry name" value="ABC_BtuC-like"/>
</dbReference>
<evidence type="ECO:0000256" key="1">
    <source>
        <dbReference type="ARBA" id="ARBA00004651"/>
    </source>
</evidence>
<evidence type="ECO:0000256" key="6">
    <source>
        <dbReference type="ARBA" id="ARBA00022989"/>
    </source>
</evidence>
<keyword evidence="6 9" id="KW-1133">Transmembrane helix</keyword>
<accession>A0ABS2LEY8</accession>
<dbReference type="EMBL" id="JAFBBO010000001">
    <property type="protein sequence ID" value="MBM7478986.1"/>
    <property type="molecule type" value="Genomic_DNA"/>
</dbReference>
<feature type="transmembrane region" description="Helical" evidence="9">
    <location>
        <begin position="313"/>
        <end position="335"/>
    </location>
</feature>
<feature type="transmembrane region" description="Helical" evidence="9">
    <location>
        <begin position="225"/>
        <end position="246"/>
    </location>
</feature>
<dbReference type="PANTHER" id="PTHR30472">
    <property type="entry name" value="FERRIC ENTEROBACTIN TRANSPORT SYSTEM PERMEASE PROTEIN"/>
    <property type="match status" value="1"/>
</dbReference>
<feature type="transmembrane region" description="Helical" evidence="9">
    <location>
        <begin position="272"/>
        <end position="301"/>
    </location>
</feature>
<proteinExistence type="inferred from homology"/>
<dbReference type="PANTHER" id="PTHR30472:SF1">
    <property type="entry name" value="FE(3+) DICITRATE TRANSPORT SYSTEM PERMEASE PROTEIN FECC-RELATED"/>
    <property type="match status" value="1"/>
</dbReference>
<dbReference type="CDD" id="cd06550">
    <property type="entry name" value="TM_ABC_iron-siderophores_like"/>
    <property type="match status" value="1"/>
</dbReference>
<feature type="region of interest" description="Disordered" evidence="8">
    <location>
        <begin position="1"/>
        <end position="31"/>
    </location>
</feature>
<keyword evidence="7 9" id="KW-0472">Membrane</keyword>
<feature type="transmembrane region" description="Helical" evidence="9">
    <location>
        <begin position="128"/>
        <end position="147"/>
    </location>
</feature>
<dbReference type="RefSeq" id="WP_205306991.1">
    <property type="nucleotide sequence ID" value="NZ_BAAAVF010000009.1"/>
</dbReference>
<feature type="transmembrane region" description="Helical" evidence="9">
    <location>
        <begin position="152"/>
        <end position="171"/>
    </location>
</feature>
<evidence type="ECO:0000256" key="3">
    <source>
        <dbReference type="ARBA" id="ARBA00022448"/>
    </source>
</evidence>
<dbReference type="Gene3D" id="1.10.3470.10">
    <property type="entry name" value="ABC transporter involved in vitamin B12 uptake, BtuC"/>
    <property type="match status" value="1"/>
</dbReference>
<keyword evidence="3" id="KW-0813">Transport</keyword>
<organism evidence="10 11">
    <name type="scientific">Oerskovia jenensis</name>
    <dbReference type="NCBI Taxonomy" id="162169"/>
    <lineage>
        <taxon>Bacteria</taxon>
        <taxon>Bacillati</taxon>
        <taxon>Actinomycetota</taxon>
        <taxon>Actinomycetes</taxon>
        <taxon>Micrococcales</taxon>
        <taxon>Cellulomonadaceae</taxon>
        <taxon>Oerskovia</taxon>
    </lineage>
</organism>
<keyword evidence="5 9" id="KW-0812">Transmembrane</keyword>
<comment type="subcellular location">
    <subcellularLocation>
        <location evidence="1">Cell membrane</location>
        <topology evidence="1">Multi-pass membrane protein</topology>
    </subcellularLocation>
</comment>
<dbReference type="InterPro" id="IPR000522">
    <property type="entry name" value="ABC_transptr_permease_BtuC"/>
</dbReference>
<comment type="similarity">
    <text evidence="2">Belongs to the binding-protein-dependent transport system permease family. FecCD subfamily.</text>
</comment>
<feature type="transmembrane region" description="Helical" evidence="9">
    <location>
        <begin position="97"/>
        <end position="116"/>
    </location>
</feature>
<evidence type="ECO:0000256" key="9">
    <source>
        <dbReference type="SAM" id="Phobius"/>
    </source>
</evidence>
<feature type="transmembrane region" description="Helical" evidence="9">
    <location>
        <begin position="183"/>
        <end position="204"/>
    </location>
</feature>